<evidence type="ECO:0000313" key="11">
    <source>
        <dbReference type="Proteomes" id="UP000886740"/>
    </source>
</evidence>
<protein>
    <submittedName>
        <fullName evidence="10">ATP-binding cassette domain-containing protein</fullName>
    </submittedName>
</protein>
<dbReference type="SUPFAM" id="SSF52540">
    <property type="entry name" value="P-loop containing nucleoside triphosphate hydrolases"/>
    <property type="match status" value="1"/>
</dbReference>
<evidence type="ECO:0000256" key="8">
    <source>
        <dbReference type="SAM" id="Phobius"/>
    </source>
</evidence>
<keyword evidence="6 8" id="KW-1133">Transmembrane helix</keyword>
<keyword evidence="2" id="KW-0813">Transport</keyword>
<evidence type="ECO:0000256" key="4">
    <source>
        <dbReference type="ARBA" id="ARBA00022741"/>
    </source>
</evidence>
<dbReference type="GO" id="GO:0140359">
    <property type="term" value="F:ABC-type transporter activity"/>
    <property type="evidence" value="ECO:0007669"/>
    <property type="project" value="InterPro"/>
</dbReference>
<evidence type="ECO:0000259" key="9">
    <source>
        <dbReference type="PROSITE" id="PS50893"/>
    </source>
</evidence>
<dbReference type="AlphaFoldDB" id="A0A9D1XB08"/>
<proteinExistence type="predicted"/>
<dbReference type="GO" id="GO:0016020">
    <property type="term" value="C:membrane"/>
    <property type="evidence" value="ECO:0007669"/>
    <property type="project" value="UniProtKB-SubCell"/>
</dbReference>
<feature type="transmembrane region" description="Helical" evidence="8">
    <location>
        <begin position="679"/>
        <end position="700"/>
    </location>
</feature>
<comment type="subcellular location">
    <subcellularLocation>
        <location evidence="1">Membrane</location>
        <topology evidence="1">Multi-pass membrane protein</topology>
    </subcellularLocation>
</comment>
<reference evidence="10" key="2">
    <citation type="submission" date="2021-04" db="EMBL/GenBank/DDBJ databases">
        <authorList>
            <person name="Gilroy R."/>
        </authorList>
    </citation>
    <scope>NUCLEOTIDE SEQUENCE</scope>
    <source>
        <strain evidence="10">ChiGjej6B6-14162</strain>
    </source>
</reference>
<dbReference type="GO" id="GO:0016887">
    <property type="term" value="F:ATP hydrolysis activity"/>
    <property type="evidence" value="ECO:0007669"/>
    <property type="project" value="InterPro"/>
</dbReference>
<feature type="transmembrane region" description="Helical" evidence="8">
    <location>
        <begin position="567"/>
        <end position="590"/>
    </location>
</feature>
<evidence type="ECO:0000313" key="10">
    <source>
        <dbReference type="EMBL" id="HIX75964.1"/>
    </source>
</evidence>
<keyword evidence="3 8" id="KW-0812">Transmembrane</keyword>
<accession>A0A9D1XB08</accession>
<feature type="transmembrane region" description="Helical" evidence="8">
    <location>
        <begin position="6"/>
        <end position="22"/>
    </location>
</feature>
<dbReference type="GO" id="GO:0005524">
    <property type="term" value="F:ATP binding"/>
    <property type="evidence" value="ECO:0007669"/>
    <property type="project" value="UniProtKB-KW"/>
</dbReference>
<dbReference type="InterPro" id="IPR003439">
    <property type="entry name" value="ABC_transporter-like_ATP-bd"/>
</dbReference>
<keyword evidence="7 8" id="KW-0472">Membrane</keyword>
<organism evidence="10 11">
    <name type="scientific">Candidatus Parabacteroides intestinipullorum</name>
    <dbReference type="NCBI Taxonomy" id="2838723"/>
    <lineage>
        <taxon>Bacteria</taxon>
        <taxon>Pseudomonadati</taxon>
        <taxon>Bacteroidota</taxon>
        <taxon>Bacteroidia</taxon>
        <taxon>Bacteroidales</taxon>
        <taxon>Tannerellaceae</taxon>
        <taxon>Parabacteroides</taxon>
    </lineage>
</organism>
<keyword evidence="4" id="KW-0547">Nucleotide-binding</keyword>
<dbReference type="Pfam" id="PF00005">
    <property type="entry name" value="ABC_tran"/>
    <property type="match status" value="1"/>
</dbReference>
<dbReference type="Proteomes" id="UP000886740">
    <property type="component" value="Unassembled WGS sequence"/>
</dbReference>
<feature type="transmembrane region" description="Helical" evidence="8">
    <location>
        <begin position="602"/>
        <end position="626"/>
    </location>
</feature>
<keyword evidence="5 10" id="KW-0067">ATP-binding</keyword>
<gene>
    <name evidence="10" type="ORF">H9977_13170</name>
</gene>
<evidence type="ECO:0000256" key="3">
    <source>
        <dbReference type="ARBA" id="ARBA00022692"/>
    </source>
</evidence>
<dbReference type="EMBL" id="DXEL01000089">
    <property type="protein sequence ID" value="HIX75964.1"/>
    <property type="molecule type" value="Genomic_DNA"/>
</dbReference>
<dbReference type="PANTHER" id="PTHR48041:SF139">
    <property type="entry name" value="PROTEIN SCARLET"/>
    <property type="match status" value="1"/>
</dbReference>
<dbReference type="PANTHER" id="PTHR48041">
    <property type="entry name" value="ABC TRANSPORTER G FAMILY MEMBER 28"/>
    <property type="match status" value="1"/>
</dbReference>
<evidence type="ECO:0000256" key="7">
    <source>
        <dbReference type="ARBA" id="ARBA00023136"/>
    </source>
</evidence>
<dbReference type="InterPro" id="IPR017871">
    <property type="entry name" value="ABC_transporter-like_CS"/>
</dbReference>
<evidence type="ECO:0000256" key="2">
    <source>
        <dbReference type="ARBA" id="ARBA00022448"/>
    </source>
</evidence>
<evidence type="ECO:0000256" key="5">
    <source>
        <dbReference type="ARBA" id="ARBA00022840"/>
    </source>
</evidence>
<dbReference type="InterPro" id="IPR013525">
    <property type="entry name" value="ABC2_TM"/>
</dbReference>
<dbReference type="SMART" id="SM00382">
    <property type="entry name" value="AAA"/>
    <property type="match status" value="1"/>
</dbReference>
<feature type="transmembrane region" description="Helical" evidence="8">
    <location>
        <begin position="944"/>
        <end position="964"/>
    </location>
</feature>
<dbReference type="InterPro" id="IPR003593">
    <property type="entry name" value="AAA+_ATPase"/>
</dbReference>
<comment type="caution">
    <text evidence="10">The sequence shown here is derived from an EMBL/GenBank/DDBJ whole genome shotgun (WGS) entry which is preliminary data.</text>
</comment>
<evidence type="ECO:0000256" key="6">
    <source>
        <dbReference type="ARBA" id="ARBA00022989"/>
    </source>
</evidence>
<feature type="domain" description="ABC transporter" evidence="9">
    <location>
        <begin position="237"/>
        <end position="474"/>
    </location>
</feature>
<dbReference type="Gene3D" id="3.40.50.300">
    <property type="entry name" value="P-loop containing nucleotide triphosphate hydrolases"/>
    <property type="match status" value="1"/>
</dbReference>
<feature type="transmembrane region" description="Helical" evidence="8">
    <location>
        <begin position="646"/>
        <end position="667"/>
    </location>
</feature>
<reference evidence="10" key="1">
    <citation type="journal article" date="2021" name="PeerJ">
        <title>Extensive microbial diversity within the chicken gut microbiome revealed by metagenomics and culture.</title>
        <authorList>
            <person name="Gilroy R."/>
            <person name="Ravi A."/>
            <person name="Getino M."/>
            <person name="Pursley I."/>
            <person name="Horton D.L."/>
            <person name="Alikhan N.F."/>
            <person name="Baker D."/>
            <person name="Gharbi K."/>
            <person name="Hall N."/>
            <person name="Watson M."/>
            <person name="Adriaenssens E.M."/>
            <person name="Foster-Nyarko E."/>
            <person name="Jarju S."/>
            <person name="Secka A."/>
            <person name="Antonio M."/>
            <person name="Oren A."/>
            <person name="Chaudhuri R.R."/>
            <person name="La Ragione R."/>
            <person name="Hildebrand F."/>
            <person name="Pallen M.J."/>
        </authorList>
    </citation>
    <scope>NUCLEOTIDE SEQUENCE</scope>
    <source>
        <strain evidence="10">ChiGjej6B6-14162</strain>
    </source>
</reference>
<dbReference type="Pfam" id="PF01061">
    <property type="entry name" value="ABC2_membrane"/>
    <property type="match status" value="1"/>
</dbReference>
<dbReference type="InterPro" id="IPR027417">
    <property type="entry name" value="P-loop_NTPase"/>
</dbReference>
<feature type="transmembrane region" description="Helical" evidence="8">
    <location>
        <begin position="707"/>
        <end position="729"/>
    </location>
</feature>
<name>A0A9D1XB08_9BACT</name>
<dbReference type="InterPro" id="IPR050352">
    <property type="entry name" value="ABCG_transporters"/>
</dbReference>
<dbReference type="PROSITE" id="PS50893">
    <property type="entry name" value="ABC_TRANSPORTER_2"/>
    <property type="match status" value="1"/>
</dbReference>
<evidence type="ECO:0000256" key="1">
    <source>
        <dbReference type="ARBA" id="ARBA00004141"/>
    </source>
</evidence>
<dbReference type="PROSITE" id="PS00211">
    <property type="entry name" value="ABC_TRANSPORTER_1"/>
    <property type="match status" value="1"/>
</dbReference>
<sequence length="975" mass="111024">MNETILSGLLNLFAIFASLAKIERRKAQQAVNTYLTSHFGIQSNQTYIDLFNEAQSMYDDPDFIIDKEQVIINVCAQLKVKLVAEEQILLLLRFMEFAHGNSEGLQQNIKIFHEIAEIFGIQPESFNCLVDFVVGKEHPNILFIDADKENKGQHANHIYREWLSGEIRVLNLEKYDKLLFSHHGEGVVYMNNIPVCADTFYAWQRSGVIKGKRFSPIYFSDVMEVFNKDEKRPRVYLTGRDIDFHFDNSENGLHNFSFNLESGQLVAIMGGSGVGKSTLLSILNGNITPQKGAILVNGIPLSDPDCKRQIGFVPQDDLLIEELTVFQNLWYTARFCFADQSDEAIEQKVNAILEDLDLLKIKDLPVGSPIRKTISGGQRKRLNIALELIREPGILYLDEPTSGLSSSDSEKVIILLKEQTHRGKLVIVNIHQPSSEIYKLFDRLWLLDTGGYPIYDGNPIEAITYFKRIANFADQDISVCETCGNVNPELILNIIDAKKIDDSGNQTNIRKLTAKEWHELYLSSRPEMSPVERKELPPNTQKKPSAWQQFRIFLERNIKTKITNRQYLGIALLETPILALIVALLTRYAPDGEYSLLENKNLLSYIFMAVIVATFTGLSISAEEIIKDRALLKRERFLQLSRSSYLLSKMFYLLVISGLQSLLFIAVGNSLMGIGGEMFMTWWLILWATSFLANLTGLLLSQTLNSIVAIYISIPLLLIPQILLCGVVVKFDDLSQQASRENVVPLIGEFIPSRWAFEALATEQFKNNAYNQYFFPIEREKFLAQYYQNIHVKEVEGLVNSLNLENEDKKSLTRTILNELDVLGKAARIEPFDPSKEDYESYLRKAENALKQRADNFTALLTKRTNELIQAHSSEWLTELKKNHHNTFLQDQVLNNGSVRFCVVGKDRIYPKIGQIYLRPDRNTGQAPFYSGEKKVAGLTFTTFSFNLFVLGIFAILVIIFIFAEIPGKYINKNQ</sequence>